<reference evidence="4" key="1">
    <citation type="journal article" date="2020" name="J. ISSAAS">
        <title>Lactobacilli and other gastrointestinal microbiota of Peromyscus leucopus, reservoir host for agents of Lyme disease and other zoonoses in North America.</title>
        <authorList>
            <person name="Milovic A."/>
            <person name="Bassam K."/>
            <person name="Shao H."/>
            <person name="Chatzistamou I."/>
            <person name="Tufts D.M."/>
            <person name="Diuk-Wasser M."/>
            <person name="Barbour A.G."/>
        </authorList>
    </citation>
    <scope>NUCLEOTIDE SEQUENCE</scope>
    <source>
        <strain evidence="4">LL40</strain>
    </source>
</reference>
<feature type="signal peptide" evidence="2">
    <location>
        <begin position="1"/>
        <end position="25"/>
    </location>
</feature>
<dbReference type="InterPro" id="IPR001119">
    <property type="entry name" value="SLH_dom"/>
</dbReference>
<dbReference type="InterPro" id="IPR017853">
    <property type="entry name" value="GH"/>
</dbReference>
<sequence>MKKIGLLVRLMIIAVAAACGLSAIAAFRPNDGFAVRAEDEMRGVWISAVWNLDFPRTSTSDAESLRAELTAVMDNIQKMGFNTVFFQVRPSADALYDSAIFPWSKYLTGKQGTPPQDDFNPLEFAIAEAHRRGIALHAWVNPYRVTASQNDNENLAPNHPAVQHPDWVITHTDGKLYFDPGRPEVEQLILDGIQEIVDRYQVDGIHLDDYFYPGGEFADEASFAAYGTGYTDVGDWRRANIDRLIEKIHMITAQKSDIMFGVSPSGIWANKKTNPLGSDTDGKQSYYTACADSRGWVKKGYVDYLIPQVYWNIGQEIADFQVLTNWWADVAKGTNVKMYLGLAAYKNIDTTDSADVWFGDSGIQELRNQVALIKRTEGLGGYSMFAYNSFLKSSGLFQMMQQISTGTVGFEDMSNHSWAVEAVNALSAKGIVNGVSKTEFDPARQVNRADFTLMLTRLTGKTAEATDNFADVTADKYYYKEIGMAKALGIAAGRGDNLFDPTGIVSRQDMAVMAYRVLKSEGKINNTASAEVLNKFSDGAEVADYAREAVEAFVETGLLSGDGENLRPLSGATRAEAAVMLWRIDAMLNK</sequence>
<evidence type="ECO:0000313" key="4">
    <source>
        <dbReference type="EMBL" id="QGT51054.1"/>
    </source>
</evidence>
<dbReference type="PANTHER" id="PTHR43405:SF1">
    <property type="entry name" value="GLYCOSYL HYDROLASE DIGH"/>
    <property type="match status" value="1"/>
</dbReference>
<organism evidence="4">
    <name type="scientific">uncultured Bacillota bacterium</name>
    <dbReference type="NCBI Taxonomy" id="344338"/>
    <lineage>
        <taxon>Bacteria</taxon>
        <taxon>Bacillati</taxon>
        <taxon>Bacillota</taxon>
        <taxon>environmental samples</taxon>
    </lineage>
</organism>
<dbReference type="PANTHER" id="PTHR43405">
    <property type="entry name" value="GLYCOSYL HYDROLASE DIGH"/>
    <property type="match status" value="1"/>
</dbReference>
<dbReference type="Pfam" id="PF00395">
    <property type="entry name" value="SLH"/>
    <property type="match status" value="3"/>
</dbReference>
<dbReference type="InterPro" id="IPR003790">
    <property type="entry name" value="GHL10"/>
</dbReference>
<feature type="chain" id="PRO_5024999468" description="SLH domain-containing protein" evidence="2">
    <location>
        <begin position="26"/>
        <end position="590"/>
    </location>
</feature>
<gene>
    <name evidence="4" type="ORF">Firmicute1046_1300</name>
</gene>
<feature type="domain" description="SLH" evidence="3">
    <location>
        <begin position="533"/>
        <end position="590"/>
    </location>
</feature>
<dbReference type="AlphaFoldDB" id="A0A650EQ43"/>
<dbReference type="PROSITE" id="PS51272">
    <property type="entry name" value="SLH"/>
    <property type="match status" value="3"/>
</dbReference>
<dbReference type="Gene3D" id="3.20.20.80">
    <property type="entry name" value="Glycosidases"/>
    <property type="match status" value="1"/>
</dbReference>
<accession>A0A650EQ43</accession>
<feature type="domain" description="SLH" evidence="3">
    <location>
        <begin position="465"/>
        <end position="528"/>
    </location>
</feature>
<dbReference type="InterPro" id="IPR052177">
    <property type="entry name" value="Divisome_Glycosyl_Hydrolase"/>
</dbReference>
<evidence type="ECO:0000256" key="1">
    <source>
        <dbReference type="ARBA" id="ARBA00022729"/>
    </source>
</evidence>
<feature type="domain" description="SLH" evidence="3">
    <location>
        <begin position="406"/>
        <end position="464"/>
    </location>
</feature>
<protein>
    <recommendedName>
        <fullName evidence="3">SLH domain-containing protein</fullName>
    </recommendedName>
</protein>
<proteinExistence type="predicted"/>
<evidence type="ECO:0000259" key="3">
    <source>
        <dbReference type="PROSITE" id="PS51272"/>
    </source>
</evidence>
<name>A0A650EQ43_9FIRM</name>
<evidence type="ECO:0000256" key="2">
    <source>
        <dbReference type="SAM" id="SignalP"/>
    </source>
</evidence>
<dbReference type="EMBL" id="MN577573">
    <property type="protein sequence ID" value="QGT51054.1"/>
    <property type="molecule type" value="Genomic_DNA"/>
</dbReference>
<dbReference type="Pfam" id="PF02638">
    <property type="entry name" value="GHL10"/>
    <property type="match status" value="1"/>
</dbReference>
<keyword evidence="1 2" id="KW-0732">Signal</keyword>
<dbReference type="SUPFAM" id="SSF51445">
    <property type="entry name" value="(Trans)glycosidases"/>
    <property type="match status" value="1"/>
</dbReference>